<evidence type="ECO:0000313" key="4">
    <source>
        <dbReference type="EMBL" id="VEU42470.1"/>
    </source>
</evidence>
<evidence type="ECO:0000259" key="2">
    <source>
        <dbReference type="Pfam" id="PF00149"/>
    </source>
</evidence>
<organism evidence="4 5">
    <name type="scientific">Pseudo-nitzschia multistriata</name>
    <dbReference type="NCBI Taxonomy" id="183589"/>
    <lineage>
        <taxon>Eukaryota</taxon>
        <taxon>Sar</taxon>
        <taxon>Stramenopiles</taxon>
        <taxon>Ochrophyta</taxon>
        <taxon>Bacillariophyta</taxon>
        <taxon>Bacillariophyceae</taxon>
        <taxon>Bacillariophycidae</taxon>
        <taxon>Bacillariales</taxon>
        <taxon>Bacillariaceae</taxon>
        <taxon>Pseudo-nitzschia</taxon>
    </lineage>
</organism>
<dbReference type="Pfam" id="PF00149">
    <property type="entry name" value="Metallophos"/>
    <property type="match status" value="1"/>
</dbReference>
<dbReference type="PANTHER" id="PTHR32114">
    <property type="entry name" value="ABC TRANSPORTER ABCH.3"/>
    <property type="match status" value="1"/>
</dbReference>
<protein>
    <recommendedName>
        <fullName evidence="6">Calcineurin-like phosphoesterase domain-containing protein</fullName>
    </recommendedName>
</protein>
<dbReference type="InterPro" id="IPR027417">
    <property type="entry name" value="P-loop_NTPase"/>
</dbReference>
<name>A0A448ZKB3_9STRA</name>
<keyword evidence="5" id="KW-1185">Reference proteome</keyword>
<feature type="coiled-coil region" evidence="1">
    <location>
        <begin position="936"/>
        <end position="991"/>
    </location>
</feature>
<sequence length="1268" mass="141507">MVKAKTTKKWEVGDLVNILSKTDDVSAQKGEIIAIRGGGWYSVGLLQTAENCDVDQEIIKCRGTQLQQLAFDINDGKAVESDKKTSTSKNNNDTSKNASNLQIEITPHSSAIPDANGDGELSHLPSPTIYDFDAGVLQFQEGSSRDLIGNNPVLDERILRQVAHHATYERWVVFTDLHCSPATLDTCLEVLDVVHDTAMQQKEKCGVLFLGDFWHHRGTLRVDCLNAILGALRSWKVPMVMIPGNHDQVTLGGQNHGLTPLENAYRVGDVPGPLVLSHPTRFRNALFVPHVRDINAMKAILSSRECQDSSALFLHAEVKGALMNDMVVSTQGISPSMFPMHKHVYSGHFHNPHSVKSSLCSTIEYVGSPYQISLAEAHQEKQLVVLNEKWECQKRIPISVGRRHFKISSLEELEQIHVELEKVSTVTAEEVERDGSTDVRRGDRIVMSVPKKEHRRLENSEYHTTLASSVRTLRDKGLVVELREVGEKISPWSRKLANDVSDSPEFDEMTPESSWRAYLKDETVRSAISDSDCDTLLRVGLGILQEIDSDSTQSIAMQRNLKLTSVTITGFGPFEDTVEYPLDDRGLVLLRGSNKDYGPDSNGTGKSSLAMATLWGLTGSLDARPSADMKVADVINDNSKTAKVTVEGFINNSPFVIIRSKTASKGDLRFELNDVDLTTQSVKETQSTIEEKLGVDAHILSRVAFYGQHGMNDLLEATDSKLKDELSLLVPLDLWQQATSTARAKARYARKRVDEMEGMIKLRKSDINGLSSRVAGAERARDLKQTRVLEAEAIFNQELTKIQELLDRSADSKLEKLQTELESISSEIKRLSDLYDSTLADKEAQLKPLEDELFGVRGIVTTMIREKNRFEMDVRSNKILLDSATVHINQIQERWSLCLSDGIPLDLKPPEFCPTCNQPLQAEGSEGGSEGLESVQKAMENEINEARISFKKAEVALEESHRKMAECSKDLELKEELLDDLQLNHEELLSRWVTKLNNIQDGMKEKRNTQHEISSQISMVVKESQLISQKEAAKVRLDSEKLNFAHANQTYETLSRELANAIDFLEDLNSQKDEEENDQRILSSIGERFSQRGVQTFILQNAVNSLQNTAQFYLDYLSDGSQRLELSLEAGDKILRNAFVRGADGEFRQRPLSTLSGGQWRRCSLALSFAFAELVAAKGRLRSSLLVLDEPLTHLDRSGRTKFGKLVREILGAKQKSEKGTSGFEISTAIVILQDLSAEELEEAFDGIDTVVRNHGKSILKLDEMSSN</sequence>
<reference evidence="4 5" key="1">
    <citation type="submission" date="2019-01" db="EMBL/GenBank/DDBJ databases">
        <authorList>
            <person name="Ferrante I. M."/>
        </authorList>
    </citation>
    <scope>NUCLEOTIDE SEQUENCE [LARGE SCALE GENOMIC DNA]</scope>
    <source>
        <strain evidence="4 5">B856</strain>
    </source>
</reference>
<accession>A0A448ZKB3</accession>
<dbReference type="OrthoDB" id="18797at2759"/>
<dbReference type="Proteomes" id="UP000291116">
    <property type="component" value="Unassembled WGS sequence"/>
</dbReference>
<evidence type="ECO:0000256" key="1">
    <source>
        <dbReference type="SAM" id="Coils"/>
    </source>
</evidence>
<dbReference type="GO" id="GO:0006302">
    <property type="term" value="P:double-strand break repair"/>
    <property type="evidence" value="ECO:0007669"/>
    <property type="project" value="InterPro"/>
</dbReference>
<dbReference type="InterPro" id="IPR029052">
    <property type="entry name" value="Metallo-depent_PP-like"/>
</dbReference>
<dbReference type="SUPFAM" id="SSF52540">
    <property type="entry name" value="P-loop containing nucleoside triphosphate hydrolases"/>
    <property type="match status" value="1"/>
</dbReference>
<dbReference type="SUPFAM" id="SSF56300">
    <property type="entry name" value="Metallo-dependent phosphatases"/>
    <property type="match status" value="1"/>
</dbReference>
<dbReference type="InterPro" id="IPR038729">
    <property type="entry name" value="Rad50/SbcC_AAA"/>
</dbReference>
<proteinExistence type="predicted"/>
<dbReference type="AlphaFoldDB" id="A0A448ZKB3"/>
<evidence type="ECO:0000313" key="5">
    <source>
        <dbReference type="Proteomes" id="UP000291116"/>
    </source>
</evidence>
<gene>
    <name evidence="4" type="ORF">PSNMU_V1.4_AUG-EV-PASAV3_0094320</name>
</gene>
<dbReference type="InterPro" id="IPR004843">
    <property type="entry name" value="Calcineurin-like_PHP"/>
</dbReference>
<dbReference type="EMBL" id="CAACVS010000442">
    <property type="protein sequence ID" value="VEU42470.1"/>
    <property type="molecule type" value="Genomic_DNA"/>
</dbReference>
<evidence type="ECO:0008006" key="6">
    <source>
        <dbReference type="Google" id="ProtNLM"/>
    </source>
</evidence>
<dbReference type="Pfam" id="PF13476">
    <property type="entry name" value="AAA_23"/>
    <property type="match status" value="1"/>
</dbReference>
<evidence type="ECO:0000259" key="3">
    <source>
        <dbReference type="Pfam" id="PF13476"/>
    </source>
</evidence>
<keyword evidence="1" id="KW-0175">Coiled coil</keyword>
<dbReference type="Gene3D" id="3.40.50.300">
    <property type="entry name" value="P-loop containing nucleotide triphosphate hydrolases"/>
    <property type="match status" value="2"/>
</dbReference>
<feature type="domain" description="Rad50/SbcC-type AAA" evidence="3">
    <location>
        <begin position="565"/>
        <end position="829"/>
    </location>
</feature>
<dbReference type="PANTHER" id="PTHR32114:SF2">
    <property type="entry name" value="ABC TRANSPORTER ABCH.3"/>
    <property type="match status" value="1"/>
</dbReference>
<dbReference type="Gene3D" id="3.60.21.10">
    <property type="match status" value="1"/>
</dbReference>
<feature type="coiled-coil region" evidence="1">
    <location>
        <begin position="1051"/>
        <end position="1078"/>
    </location>
</feature>
<dbReference type="GO" id="GO:0016887">
    <property type="term" value="F:ATP hydrolysis activity"/>
    <property type="evidence" value="ECO:0007669"/>
    <property type="project" value="InterPro"/>
</dbReference>
<feature type="domain" description="Calcineurin-like phosphoesterase" evidence="2">
    <location>
        <begin position="172"/>
        <end position="253"/>
    </location>
</feature>